<feature type="region of interest" description="Disordered" evidence="10">
    <location>
        <begin position="128"/>
        <end position="152"/>
    </location>
</feature>
<dbReference type="CDD" id="cd15522">
    <property type="entry name" value="PHD_TAF3"/>
    <property type="match status" value="1"/>
</dbReference>
<reference evidence="13" key="1">
    <citation type="submission" date="2025-08" db="UniProtKB">
        <authorList>
            <consortium name="RefSeq"/>
        </authorList>
    </citation>
    <scope>IDENTIFICATION</scope>
    <source>
        <strain evidence="13">11010-0011.00</strain>
        <tissue evidence="13">Whole body</tissue>
    </source>
</reference>
<feature type="region of interest" description="Disordered" evidence="10">
    <location>
        <begin position="166"/>
        <end position="227"/>
    </location>
</feature>
<keyword evidence="9" id="KW-0175">Coiled coil</keyword>
<dbReference type="GO" id="GO:0005669">
    <property type="term" value="C:transcription factor TFIID complex"/>
    <property type="evidence" value="ECO:0007669"/>
    <property type="project" value="TreeGrafter"/>
</dbReference>
<dbReference type="InterPro" id="IPR019787">
    <property type="entry name" value="Znf_PHD-finger"/>
</dbReference>
<keyword evidence="12" id="KW-1185">Reference proteome</keyword>
<accession>A0A6J2TTA8</accession>
<feature type="region of interest" description="Disordered" evidence="10">
    <location>
        <begin position="785"/>
        <end position="807"/>
    </location>
</feature>
<dbReference type="PANTHER" id="PTHR46452">
    <property type="entry name" value="TRANSCRIPTION INITIATION FACTOR TFIID SUBUNIT 3"/>
    <property type="match status" value="1"/>
</dbReference>
<evidence type="ECO:0000256" key="6">
    <source>
        <dbReference type="ARBA" id="ARBA00023163"/>
    </source>
</evidence>
<dbReference type="Proteomes" id="UP000504634">
    <property type="component" value="Unplaced"/>
</dbReference>
<dbReference type="SMART" id="SM00249">
    <property type="entry name" value="PHD"/>
    <property type="match status" value="1"/>
</dbReference>
<keyword evidence="6" id="KW-0804">Transcription</keyword>
<evidence type="ECO:0000256" key="5">
    <source>
        <dbReference type="ARBA" id="ARBA00023015"/>
    </source>
</evidence>
<keyword evidence="4" id="KW-0862">Zinc</keyword>
<dbReference type="GeneID" id="115628023"/>
<dbReference type="GO" id="GO:0002039">
    <property type="term" value="F:p53 binding"/>
    <property type="evidence" value="ECO:0007669"/>
    <property type="project" value="TreeGrafter"/>
</dbReference>
<feature type="compositionally biased region" description="Low complexity" evidence="10">
    <location>
        <begin position="1396"/>
        <end position="1414"/>
    </location>
</feature>
<protein>
    <submittedName>
        <fullName evidence="13">Transcription initiation factor TFIID subunit 3</fullName>
    </submittedName>
</protein>
<dbReference type="PANTHER" id="PTHR46452:SF1">
    <property type="entry name" value="TRANSCRIPTION INITIATION FACTOR TFIID SUBUNIT 3"/>
    <property type="match status" value="1"/>
</dbReference>
<feature type="compositionally biased region" description="Polar residues" evidence="10">
    <location>
        <begin position="1055"/>
        <end position="1070"/>
    </location>
</feature>
<dbReference type="PROSITE" id="PS01359">
    <property type="entry name" value="ZF_PHD_1"/>
    <property type="match status" value="1"/>
</dbReference>
<feature type="coiled-coil region" evidence="9">
    <location>
        <begin position="422"/>
        <end position="458"/>
    </location>
</feature>
<keyword evidence="3 8" id="KW-0863">Zinc-finger</keyword>
<dbReference type="InterPro" id="IPR019786">
    <property type="entry name" value="Zinc_finger_PHD-type_CS"/>
</dbReference>
<feature type="region of interest" description="Disordered" evidence="10">
    <location>
        <begin position="1048"/>
        <end position="1070"/>
    </location>
</feature>
<dbReference type="InterPro" id="IPR009072">
    <property type="entry name" value="Histone-fold"/>
</dbReference>
<evidence type="ECO:0000256" key="7">
    <source>
        <dbReference type="ARBA" id="ARBA00023242"/>
    </source>
</evidence>
<dbReference type="InterPro" id="IPR001965">
    <property type="entry name" value="Znf_PHD"/>
</dbReference>
<feature type="compositionally biased region" description="Polar residues" evidence="10">
    <location>
        <begin position="788"/>
        <end position="797"/>
    </location>
</feature>
<evidence type="ECO:0000259" key="11">
    <source>
        <dbReference type="PROSITE" id="PS50016"/>
    </source>
</evidence>
<evidence type="ECO:0000256" key="1">
    <source>
        <dbReference type="ARBA" id="ARBA00004123"/>
    </source>
</evidence>
<evidence type="ECO:0000313" key="13">
    <source>
        <dbReference type="RefSeq" id="XP_030379816.1"/>
    </source>
</evidence>
<feature type="region of interest" description="Disordered" evidence="10">
    <location>
        <begin position="960"/>
        <end position="1024"/>
    </location>
</feature>
<feature type="region of interest" description="Disordered" evidence="10">
    <location>
        <begin position="1300"/>
        <end position="1348"/>
    </location>
</feature>
<feature type="compositionally biased region" description="Polar residues" evidence="10">
    <location>
        <begin position="135"/>
        <end position="152"/>
    </location>
</feature>
<dbReference type="GO" id="GO:0045944">
    <property type="term" value="P:positive regulation of transcription by RNA polymerase II"/>
    <property type="evidence" value="ECO:0007669"/>
    <property type="project" value="TreeGrafter"/>
</dbReference>
<evidence type="ECO:0000256" key="8">
    <source>
        <dbReference type="PROSITE-ProRule" id="PRU00146"/>
    </source>
</evidence>
<dbReference type="Pfam" id="PF00628">
    <property type="entry name" value="PHD"/>
    <property type="match status" value="1"/>
</dbReference>
<evidence type="ECO:0000256" key="2">
    <source>
        <dbReference type="ARBA" id="ARBA00022723"/>
    </source>
</evidence>
<dbReference type="InterPro" id="IPR011011">
    <property type="entry name" value="Znf_FYVE_PHD"/>
</dbReference>
<sequence length="1514" mass="164128">MTDKYCADLLRIAVAQISQTIGYSSAQTAPLELLQDVLHKFLQEFARDLHSQTEHANRIEPNLKDTHLSLKSLNINIPDLLDYIGNVEPVQFAQEIPQFPVKRNSNMNFLKPGSSETLTRPVHIYEHLPPMLPTEPTSSGHSSAGCSGNQLEQGDMVPASALEAGGEVTLPNGSKSISSPSPFPSSQLFPSQEPNADIPSTNATPWSNSVDAGMPLHPSARNLDVEGGATREISSVVMTTGGYISPAIEGKLPSAFVPDIIDKFKGLDVPPPSPPPPPLQTINSIGNDTPIDSTISKDVISMQPMPTETHGVPTEGATNVDKKEPTVTPIAEVKPMVADIKLKKKNKKRPLPRIPWPLEQSANNKALEKAQKKALKKALKLSKSKDTMDPSGNPQKPKAAFREIPQLQKLSTLGDKQAKQRLKQLRKEHLQQVRKKQMHQEKEMIKQLKGQNLQMQQQPTLSTPLPFYGHLPGIMHHISSEDIAANKPPIVFGNTDNTMQPMATQIPKTQVESKDMVAAALAREACQTDEGAMPPEIKLPSEPDRNKLNIFKKLSKAKVKAALSPTLPMGLSTNIFGNNFNGTPLINLPSGTTITPAPALPIPNVGGFVSVTPNSIPHLRQPNMMATDLSKPKKRGRKPGSRNQAKLLTTDALGSPMQPAKKVRYNKMNAIPFEQGVIQMNEAQLIPELTPMEPLNLSNIDEFQVGEPAQFLPSNPPLAPVPNQETLKPKTKEKKERKKYKSKYNPLGLKTDESFPMEAIPADAVNKKMPPVVNHVTDNITLIPPSKAANSAKSPGNTKKRNPNILSPIVSRDHNIGISDTLIPMQPIPLLPMPLLSFPPRPGLIPSGPGLFPTPGLNSFGPNMLLPQFMASPGSANNVSRTNIEPPETKLPNLMKAPLPESQPERSFCNVAPLIPGYMKRIIGDNQIVSTPMSEFDSSASISGSSQSNTLRFFEETKPKAMLSTPSGTGNLGDPIEVSDDSDESNAVKKQPPPKPSPTNFSFAHTHNTKSNLIQPPNLPYGPPQVADVHHTLTPLPSPIPEAKKIKKQAKQTTSLKLNQQEASIPSSSNTPFDLNFMGGSDKFCLAGGADLIPLSREDSGLAYSSRTVPATSLAAGATSGSITLPTSTQVTNISVDQSGMMPNYERSGNYDDVTITPTNVMSLDLMKSRNKEHKKLKKPKEGKDGKIKKKKDKKDKSKNKERSEEKHLHKSDKIKALDKKPKKDKKKIKQGVGDAMVMMKPQEPPIGALEAIPLFEPISVEPPSFVGPEPLATGHISPKMELSPNQVPKLTLKLDRKSTPLPIEEPQETSSHATAVPSKRDQSPELARFSPLVTGPPKPKQSETNQQPLGLSLATAASLCTGVSSTIPINPSTQTMPASSVLLPHQLLPPPKPMPSGALGSAAGPPGSSTSMAVSPPKIDGTPQVLQTQIAKSNRPSSYVDAEGNRIWICPACGKVDDGSAMIGCDGCDAWYHWVCVGIFVEPKDNEDWFCRVCITRKRVHGSDKKRKRNKKK</sequence>
<evidence type="ECO:0000256" key="10">
    <source>
        <dbReference type="SAM" id="MobiDB-lite"/>
    </source>
</evidence>
<dbReference type="InterPro" id="IPR006565">
    <property type="entry name" value="BTP"/>
</dbReference>
<comment type="subcellular location">
    <subcellularLocation>
        <location evidence="1">Nucleus</location>
    </subcellularLocation>
</comment>
<keyword evidence="7" id="KW-0539">Nucleus</keyword>
<proteinExistence type="predicted"/>
<feature type="compositionally biased region" description="Basic residues" evidence="10">
    <location>
        <begin position="1169"/>
        <end position="1179"/>
    </location>
</feature>
<dbReference type="RefSeq" id="XP_030379816.1">
    <property type="nucleotide sequence ID" value="XM_030523956.1"/>
</dbReference>
<dbReference type="InterPro" id="IPR013083">
    <property type="entry name" value="Znf_RING/FYVE/PHD"/>
</dbReference>
<dbReference type="Pfam" id="PF07524">
    <property type="entry name" value="Bromo_TP"/>
    <property type="match status" value="1"/>
</dbReference>
<dbReference type="OrthoDB" id="436852at2759"/>
<name>A0A6J2TTA8_DROLE</name>
<dbReference type="SMART" id="SM00576">
    <property type="entry name" value="BTP"/>
    <property type="match status" value="1"/>
</dbReference>
<feature type="domain" description="PHD-type" evidence="11">
    <location>
        <begin position="1448"/>
        <end position="1498"/>
    </location>
</feature>
<dbReference type="Gene3D" id="1.10.20.10">
    <property type="entry name" value="Histone, subunit A"/>
    <property type="match status" value="1"/>
</dbReference>
<feature type="region of interest" description="Disordered" evidence="10">
    <location>
        <begin position="708"/>
        <end position="740"/>
    </location>
</feature>
<dbReference type="PROSITE" id="PS50016">
    <property type="entry name" value="ZF_PHD_2"/>
    <property type="match status" value="1"/>
</dbReference>
<gene>
    <name evidence="13" type="primary">LOC115628023</name>
</gene>
<feature type="compositionally biased region" description="Polar residues" evidence="10">
    <location>
        <begin position="198"/>
        <end position="210"/>
    </location>
</feature>
<keyword evidence="2" id="KW-0479">Metal-binding</keyword>
<evidence type="ECO:0000256" key="4">
    <source>
        <dbReference type="ARBA" id="ARBA00022833"/>
    </source>
</evidence>
<feature type="region of interest" description="Disordered" evidence="10">
    <location>
        <begin position="1384"/>
        <end position="1422"/>
    </location>
</feature>
<dbReference type="Gene3D" id="3.30.40.10">
    <property type="entry name" value="Zinc/RING finger domain, C3HC4 (zinc finger)"/>
    <property type="match status" value="1"/>
</dbReference>
<feature type="region of interest" description="Disordered" evidence="10">
    <location>
        <begin position="1164"/>
        <end position="1234"/>
    </location>
</feature>
<feature type="compositionally biased region" description="Polar residues" evidence="10">
    <location>
        <begin position="998"/>
        <end position="1015"/>
    </location>
</feature>
<feature type="region of interest" description="Disordered" evidence="10">
    <location>
        <begin position="628"/>
        <end position="647"/>
    </location>
</feature>
<keyword evidence="5" id="KW-0805">Transcription regulation</keyword>
<dbReference type="CTD" id="83860"/>
<evidence type="ECO:0000256" key="9">
    <source>
        <dbReference type="SAM" id="Coils"/>
    </source>
</evidence>
<dbReference type="SUPFAM" id="SSF57903">
    <property type="entry name" value="FYVE/PHD zinc finger"/>
    <property type="match status" value="1"/>
</dbReference>
<dbReference type="GO" id="GO:0046982">
    <property type="term" value="F:protein heterodimerization activity"/>
    <property type="evidence" value="ECO:0007669"/>
    <property type="project" value="InterPro"/>
</dbReference>
<evidence type="ECO:0000313" key="12">
    <source>
        <dbReference type="Proteomes" id="UP000504634"/>
    </source>
</evidence>
<dbReference type="GO" id="GO:0008270">
    <property type="term" value="F:zinc ion binding"/>
    <property type="evidence" value="ECO:0007669"/>
    <property type="project" value="UniProtKB-KW"/>
</dbReference>
<evidence type="ECO:0000256" key="3">
    <source>
        <dbReference type="ARBA" id="ARBA00022771"/>
    </source>
</evidence>
<feature type="compositionally biased region" description="Low complexity" evidence="10">
    <location>
        <begin position="174"/>
        <end position="194"/>
    </location>
</feature>
<feature type="compositionally biased region" description="Basic and acidic residues" evidence="10">
    <location>
        <begin position="1195"/>
        <end position="1222"/>
    </location>
</feature>
<organism evidence="12 13">
    <name type="scientific">Drosophila lebanonensis</name>
    <name type="common">Fruit fly</name>
    <name type="synonym">Scaptodrosophila lebanonensis</name>
    <dbReference type="NCBI Taxonomy" id="7225"/>
    <lineage>
        <taxon>Eukaryota</taxon>
        <taxon>Metazoa</taxon>
        <taxon>Ecdysozoa</taxon>
        <taxon>Arthropoda</taxon>
        <taxon>Hexapoda</taxon>
        <taxon>Insecta</taxon>
        <taxon>Pterygota</taxon>
        <taxon>Neoptera</taxon>
        <taxon>Endopterygota</taxon>
        <taxon>Diptera</taxon>
        <taxon>Brachycera</taxon>
        <taxon>Muscomorpha</taxon>
        <taxon>Ephydroidea</taxon>
        <taxon>Drosophilidae</taxon>
        <taxon>Scaptodrosophila</taxon>
    </lineage>
</organism>
<feature type="region of interest" description="Disordered" evidence="10">
    <location>
        <begin position="380"/>
        <end position="402"/>
    </location>
</feature>